<name>A0ABS2NH25_9BACI</name>
<dbReference type="Proteomes" id="UP001646157">
    <property type="component" value="Unassembled WGS sequence"/>
</dbReference>
<evidence type="ECO:0000313" key="7">
    <source>
        <dbReference type="EMBL" id="MBM7587110.1"/>
    </source>
</evidence>
<dbReference type="PANTHER" id="PTHR43077">
    <property type="entry name" value="TRANSPORT PERMEASE YVFS-RELATED"/>
    <property type="match status" value="1"/>
</dbReference>
<keyword evidence="2 5" id="KW-0812">Transmembrane</keyword>
<keyword evidence="8" id="KW-1185">Reference proteome</keyword>
<organism evidence="7 8">
    <name type="scientific">Rossellomorea pakistanensis</name>
    <dbReference type="NCBI Taxonomy" id="992288"/>
    <lineage>
        <taxon>Bacteria</taxon>
        <taxon>Bacillati</taxon>
        <taxon>Bacillota</taxon>
        <taxon>Bacilli</taxon>
        <taxon>Bacillales</taxon>
        <taxon>Bacillaceae</taxon>
        <taxon>Rossellomorea</taxon>
    </lineage>
</organism>
<dbReference type="InterPro" id="IPR017500">
    <property type="entry name" value="Phage_infect_YhgE_N"/>
</dbReference>
<feature type="transmembrane region" description="Helical" evidence="5">
    <location>
        <begin position="357"/>
        <end position="377"/>
    </location>
</feature>
<evidence type="ECO:0000256" key="2">
    <source>
        <dbReference type="ARBA" id="ARBA00022692"/>
    </source>
</evidence>
<evidence type="ECO:0000256" key="1">
    <source>
        <dbReference type="ARBA" id="ARBA00004141"/>
    </source>
</evidence>
<comment type="caution">
    <text evidence="7">The sequence shown here is derived from an EMBL/GenBank/DDBJ whole genome shotgun (WGS) entry which is preliminary data.</text>
</comment>
<feature type="transmembrane region" description="Helical" evidence="5">
    <location>
        <begin position="12"/>
        <end position="31"/>
    </location>
</feature>
<evidence type="ECO:0000256" key="4">
    <source>
        <dbReference type="ARBA" id="ARBA00023136"/>
    </source>
</evidence>
<dbReference type="InterPro" id="IPR022703">
    <property type="entry name" value="DUF3533"/>
</dbReference>
<dbReference type="RefSeq" id="WP_205174318.1">
    <property type="nucleotide sequence ID" value="NZ_JAFBDZ010000004.1"/>
</dbReference>
<evidence type="ECO:0000313" key="8">
    <source>
        <dbReference type="Proteomes" id="UP001646157"/>
    </source>
</evidence>
<keyword evidence="3 5" id="KW-1133">Transmembrane helix</keyword>
<evidence type="ECO:0000256" key="5">
    <source>
        <dbReference type="SAM" id="Phobius"/>
    </source>
</evidence>
<comment type="subcellular location">
    <subcellularLocation>
        <location evidence="1">Membrane</location>
        <topology evidence="1">Multi-pass membrane protein</topology>
    </subcellularLocation>
</comment>
<feature type="transmembrane region" description="Helical" evidence="5">
    <location>
        <begin position="295"/>
        <end position="315"/>
    </location>
</feature>
<reference evidence="7 8" key="1">
    <citation type="submission" date="2021-01" db="EMBL/GenBank/DDBJ databases">
        <title>Genomic Encyclopedia of Type Strains, Phase IV (KMG-IV): sequencing the most valuable type-strain genomes for metagenomic binning, comparative biology and taxonomic classification.</title>
        <authorList>
            <person name="Goeker M."/>
        </authorList>
    </citation>
    <scope>NUCLEOTIDE SEQUENCE [LARGE SCALE GENOMIC DNA]</scope>
    <source>
        <strain evidence="7 8">DSM 24834</strain>
    </source>
</reference>
<feature type="transmembrane region" description="Helical" evidence="5">
    <location>
        <begin position="266"/>
        <end position="288"/>
    </location>
</feature>
<dbReference type="EMBL" id="JAFBDZ010000004">
    <property type="protein sequence ID" value="MBM7587110.1"/>
    <property type="molecule type" value="Genomic_DNA"/>
</dbReference>
<gene>
    <name evidence="7" type="ORF">JOC86_003683</name>
</gene>
<feature type="transmembrane region" description="Helical" evidence="5">
    <location>
        <begin position="205"/>
        <end position="225"/>
    </location>
</feature>
<sequence>MMKSFFQQKLFWGGFVGILIAVILFTFAFMGSTVNPTPKEIPLAIVVQDDGVALPNGQQLNFGKRFLEQVKKNDNESIDWAFLDSREKAVEGMNEKEYYATIVIPSSLSQNIFSLLTERSEKPEVEILVNEGMNATGAKMAGQMASRILSNLNTQVENNLYEQVESQQIPLSVEKSKLLTLPIQVTTRTLNSVGEHNANGNTPALFTQILWLTTFIGSMILFTAIKKLGLAKWTISSITSQILGGLLFVVSICGLVFWFADGVLDVSIPNGGDMFALLLFIGMMFFFIQGGLLNWIGYAAAPIFVLLFFFSMPVLTLPPEMLPDITKDWLYSWVPFRFSVEAFKDVLFFGVNPLDKGIGVLGYIGLAGLIMMLLAPFKPVRGEAKTKNVKVEK</sequence>
<evidence type="ECO:0000259" key="6">
    <source>
        <dbReference type="Pfam" id="PF12051"/>
    </source>
</evidence>
<accession>A0ABS2NH25</accession>
<protein>
    <submittedName>
        <fullName evidence="7">YhgE/Pip-like protein</fullName>
    </submittedName>
</protein>
<feature type="transmembrane region" description="Helical" evidence="5">
    <location>
        <begin position="237"/>
        <end position="260"/>
    </location>
</feature>
<proteinExistence type="predicted"/>
<dbReference type="InterPro" id="IPR051328">
    <property type="entry name" value="T7SS_ABC-Transporter"/>
</dbReference>
<dbReference type="Pfam" id="PF12051">
    <property type="entry name" value="DUF3533"/>
    <property type="match status" value="1"/>
</dbReference>
<keyword evidence="4 5" id="KW-0472">Membrane</keyword>
<dbReference type="NCBIfam" id="TIGR03061">
    <property type="entry name" value="pip_yhgE_Nterm"/>
    <property type="match status" value="1"/>
</dbReference>
<dbReference type="Gene3D" id="3.40.1710.10">
    <property type="entry name" value="abc type-2 transporter like domain"/>
    <property type="match status" value="1"/>
</dbReference>
<feature type="domain" description="DUF3533" evidence="6">
    <location>
        <begin position="22"/>
        <end position="361"/>
    </location>
</feature>
<evidence type="ECO:0000256" key="3">
    <source>
        <dbReference type="ARBA" id="ARBA00022989"/>
    </source>
</evidence>
<dbReference type="PANTHER" id="PTHR43077:SF5">
    <property type="entry name" value="PHAGE INFECTION PROTEIN"/>
    <property type="match status" value="1"/>
</dbReference>